<organism evidence="9 10">
    <name type="scientific">Amylibacter marinus</name>
    <dbReference type="NCBI Taxonomy" id="1475483"/>
    <lineage>
        <taxon>Bacteria</taxon>
        <taxon>Pseudomonadati</taxon>
        <taxon>Pseudomonadota</taxon>
        <taxon>Alphaproteobacteria</taxon>
        <taxon>Rhodobacterales</taxon>
        <taxon>Paracoccaceae</taxon>
        <taxon>Amylibacter</taxon>
    </lineage>
</organism>
<keyword evidence="4" id="KW-0812">Transmembrane</keyword>
<accession>A0ABQ5VT62</accession>
<gene>
    <name evidence="9" type="ORF">GCM10007939_06470</name>
</gene>
<feature type="chain" id="PRO_5046889553" evidence="8">
    <location>
        <begin position="23"/>
        <end position="394"/>
    </location>
</feature>
<evidence type="ECO:0000256" key="5">
    <source>
        <dbReference type="ARBA" id="ARBA00022729"/>
    </source>
</evidence>
<dbReference type="PANTHER" id="PTHR35093:SF8">
    <property type="entry name" value="OUTER MEMBRANE PROTEIN NMB0088-RELATED"/>
    <property type="match status" value="1"/>
</dbReference>
<evidence type="ECO:0000313" key="10">
    <source>
        <dbReference type="Proteomes" id="UP001156694"/>
    </source>
</evidence>
<dbReference type="InterPro" id="IPR005017">
    <property type="entry name" value="OMPP1/FadL/TodX"/>
</dbReference>
<comment type="caution">
    <text evidence="9">The sequence shown here is derived from an EMBL/GenBank/DDBJ whole genome shotgun (WGS) entry which is preliminary data.</text>
</comment>
<dbReference type="PANTHER" id="PTHR35093">
    <property type="entry name" value="OUTER MEMBRANE PROTEIN NMB0088-RELATED"/>
    <property type="match status" value="1"/>
</dbReference>
<keyword evidence="7" id="KW-0998">Cell outer membrane</keyword>
<evidence type="ECO:0000256" key="8">
    <source>
        <dbReference type="SAM" id="SignalP"/>
    </source>
</evidence>
<evidence type="ECO:0000256" key="4">
    <source>
        <dbReference type="ARBA" id="ARBA00022692"/>
    </source>
</evidence>
<evidence type="ECO:0000256" key="6">
    <source>
        <dbReference type="ARBA" id="ARBA00023136"/>
    </source>
</evidence>
<keyword evidence="3" id="KW-1134">Transmembrane beta strand</keyword>
<sequence>MNKLTLSAATVALATTATGALAGGLDRATFSSAILFEEGTHAEISFATTSPKVSPQTDTAFGGAALNSAWQVTERFNTGIVRFKTDLSDKVAIAFEVNNNPYGVDINYGAFAASAFSAVSDLASLSANLSSSAMTLSGKYKVTDRFSVIGALKLVEIGGSANVSVPLAAGIGAGAVTSIGLADIGAGAGIVTLEGDSAIAPIIGVSYEIPDIALRVAASYELGVETNPIVNSINPTYSGGAGSIKTPDVMLLEFQSGVAKDTLVFGAIRRANWSDAQVTMSAVYDNLQLSDFDDSTTYTIGVGRRFSDKFSGSLTLTHAPSDCDSVSLLAPTCENNTLSIGGKYSVGNGTAISAGVSFRKYKTATSSSISPESGSIVFDGDTLRTVGVKVSRKF</sequence>
<dbReference type="RefSeq" id="WP_284376117.1">
    <property type="nucleotide sequence ID" value="NZ_BSNN01000002.1"/>
</dbReference>
<keyword evidence="5 8" id="KW-0732">Signal</keyword>
<keyword evidence="10" id="KW-1185">Reference proteome</keyword>
<dbReference type="Gene3D" id="2.40.160.60">
    <property type="entry name" value="Outer membrane protein transport protein (OMPP1/FadL/TodX)"/>
    <property type="match status" value="1"/>
</dbReference>
<evidence type="ECO:0000256" key="2">
    <source>
        <dbReference type="ARBA" id="ARBA00008163"/>
    </source>
</evidence>
<reference evidence="10" key="1">
    <citation type="journal article" date="2019" name="Int. J. Syst. Evol. Microbiol.">
        <title>The Global Catalogue of Microorganisms (GCM) 10K type strain sequencing project: providing services to taxonomists for standard genome sequencing and annotation.</title>
        <authorList>
            <consortium name="The Broad Institute Genomics Platform"/>
            <consortium name="The Broad Institute Genome Sequencing Center for Infectious Disease"/>
            <person name="Wu L."/>
            <person name="Ma J."/>
        </authorList>
    </citation>
    <scope>NUCLEOTIDE SEQUENCE [LARGE SCALE GENOMIC DNA]</scope>
    <source>
        <strain evidence="10">NBRC 110140</strain>
    </source>
</reference>
<evidence type="ECO:0000256" key="7">
    <source>
        <dbReference type="ARBA" id="ARBA00023237"/>
    </source>
</evidence>
<evidence type="ECO:0000256" key="1">
    <source>
        <dbReference type="ARBA" id="ARBA00004571"/>
    </source>
</evidence>
<proteinExistence type="inferred from homology"/>
<protein>
    <submittedName>
        <fullName evidence="9">Membrane protein</fullName>
    </submittedName>
</protein>
<feature type="signal peptide" evidence="8">
    <location>
        <begin position="1"/>
        <end position="22"/>
    </location>
</feature>
<comment type="similarity">
    <text evidence="2">Belongs to the OmpP1/FadL family.</text>
</comment>
<keyword evidence="6" id="KW-0472">Membrane</keyword>
<dbReference type="Proteomes" id="UP001156694">
    <property type="component" value="Unassembled WGS sequence"/>
</dbReference>
<dbReference type="SUPFAM" id="SSF56935">
    <property type="entry name" value="Porins"/>
    <property type="match status" value="1"/>
</dbReference>
<comment type="subcellular location">
    <subcellularLocation>
        <location evidence="1">Cell outer membrane</location>
        <topology evidence="1">Multi-pass membrane protein</topology>
    </subcellularLocation>
</comment>
<evidence type="ECO:0000256" key="3">
    <source>
        <dbReference type="ARBA" id="ARBA00022452"/>
    </source>
</evidence>
<dbReference type="EMBL" id="BSNN01000002">
    <property type="protein sequence ID" value="GLQ34364.1"/>
    <property type="molecule type" value="Genomic_DNA"/>
</dbReference>
<name>A0ABQ5VT62_9RHOB</name>
<evidence type="ECO:0000313" key="9">
    <source>
        <dbReference type="EMBL" id="GLQ34364.1"/>
    </source>
</evidence>